<accession>A0ABP6EMN8</accession>
<dbReference type="EMBL" id="BAAATE010000014">
    <property type="protein sequence ID" value="GAA2671651.1"/>
    <property type="molecule type" value="Genomic_DNA"/>
</dbReference>
<reference evidence="3" key="1">
    <citation type="journal article" date="2019" name="Int. J. Syst. Evol. Microbiol.">
        <title>The Global Catalogue of Microorganisms (GCM) 10K type strain sequencing project: providing services to taxonomists for standard genome sequencing and annotation.</title>
        <authorList>
            <consortium name="The Broad Institute Genomics Platform"/>
            <consortium name="The Broad Institute Genome Sequencing Center for Infectious Disease"/>
            <person name="Wu L."/>
            <person name="Ma J."/>
        </authorList>
    </citation>
    <scope>NUCLEOTIDE SEQUENCE [LARGE SCALE GENOMIC DNA]</scope>
    <source>
        <strain evidence="3">JCM 6835</strain>
    </source>
</reference>
<protein>
    <submittedName>
        <fullName evidence="2">Uncharacterized protein</fullName>
    </submittedName>
</protein>
<comment type="caution">
    <text evidence="2">The sequence shown here is derived from an EMBL/GenBank/DDBJ whole genome shotgun (WGS) entry which is preliminary data.</text>
</comment>
<evidence type="ECO:0000313" key="3">
    <source>
        <dbReference type="Proteomes" id="UP001501666"/>
    </source>
</evidence>
<keyword evidence="3" id="KW-1185">Reference proteome</keyword>
<name>A0ABP6EMN8_9ACTN</name>
<organism evidence="2 3">
    <name type="scientific">Nonomuraea recticatena</name>
    <dbReference type="NCBI Taxonomy" id="46178"/>
    <lineage>
        <taxon>Bacteria</taxon>
        <taxon>Bacillati</taxon>
        <taxon>Actinomycetota</taxon>
        <taxon>Actinomycetes</taxon>
        <taxon>Streptosporangiales</taxon>
        <taxon>Streptosporangiaceae</taxon>
        <taxon>Nonomuraea</taxon>
    </lineage>
</organism>
<evidence type="ECO:0000313" key="2">
    <source>
        <dbReference type="EMBL" id="GAA2671651.1"/>
    </source>
</evidence>
<evidence type="ECO:0000256" key="1">
    <source>
        <dbReference type="SAM" id="MobiDB-lite"/>
    </source>
</evidence>
<proteinExistence type="predicted"/>
<feature type="region of interest" description="Disordered" evidence="1">
    <location>
        <begin position="1"/>
        <end position="59"/>
    </location>
</feature>
<gene>
    <name evidence="2" type="ORF">GCM10010412_051270</name>
</gene>
<dbReference type="Proteomes" id="UP001501666">
    <property type="component" value="Unassembled WGS sequence"/>
</dbReference>
<sequence length="59" mass="6185">MDPRGTRHVTMQPTIAHAARTQNSGEGPAHSHDEHPARLHGASGVPGRSDADEPSPLNA</sequence>